<reference evidence="8" key="1">
    <citation type="submission" date="2015-08" db="EMBL/GenBank/DDBJ databases">
        <title>Fjat-10028 dsm 16317.</title>
        <authorList>
            <person name="Liu B."/>
            <person name="Wang J."/>
            <person name="Zhu Y."/>
            <person name="Liu G."/>
            <person name="Chen Q."/>
            <person name="Chen Z."/>
            <person name="Lan J."/>
            <person name="Che J."/>
            <person name="Ge C."/>
            <person name="Shi H."/>
            <person name="Pan Z."/>
            <person name="Liu X."/>
        </authorList>
    </citation>
    <scope>NUCLEOTIDE SEQUENCE [LARGE SCALE GENOMIC DNA]</scope>
    <source>
        <strain evidence="8">DSM 16317</strain>
    </source>
</reference>
<dbReference type="PATRIC" id="fig|263475.3.peg.951"/>
<protein>
    <submittedName>
        <fullName evidence="7">Holin</fullName>
    </submittedName>
</protein>
<dbReference type="OrthoDB" id="9811701at2"/>
<gene>
    <name evidence="7" type="ORF">AMD00_02975</name>
</gene>
<dbReference type="GeneID" id="301135072"/>
<evidence type="ECO:0000256" key="4">
    <source>
        <dbReference type="ARBA" id="ARBA00022989"/>
    </source>
</evidence>
<dbReference type="GO" id="GO:0005886">
    <property type="term" value="C:plasma membrane"/>
    <property type="evidence" value="ECO:0007669"/>
    <property type="project" value="UniProtKB-SubCell"/>
</dbReference>
<comment type="subcellular location">
    <subcellularLocation>
        <location evidence="1">Cell membrane</location>
        <topology evidence="1">Multi-pass membrane protein</topology>
    </subcellularLocation>
</comment>
<evidence type="ECO:0000313" key="7">
    <source>
        <dbReference type="EMBL" id="KOO51456.1"/>
    </source>
</evidence>
<evidence type="ECO:0000256" key="1">
    <source>
        <dbReference type="ARBA" id="ARBA00004651"/>
    </source>
</evidence>
<feature type="transmembrane region" description="Helical" evidence="6">
    <location>
        <begin position="205"/>
        <end position="225"/>
    </location>
</feature>
<comment type="caution">
    <text evidence="7">The sequence shown here is derived from an EMBL/GenBank/DDBJ whole genome shotgun (WGS) entry which is preliminary data.</text>
</comment>
<dbReference type="PANTHER" id="PTHR30249:SF17">
    <property type="entry name" value="HOLIN-LIKE PROTEIN CIDB"/>
    <property type="match status" value="1"/>
</dbReference>
<dbReference type="Proteomes" id="UP000036867">
    <property type="component" value="Unassembled WGS sequence"/>
</dbReference>
<name>A0A0M0LKF4_9BACL</name>
<feature type="transmembrane region" description="Helical" evidence="6">
    <location>
        <begin position="28"/>
        <end position="47"/>
    </location>
</feature>
<dbReference type="Pfam" id="PF04172">
    <property type="entry name" value="LrgB"/>
    <property type="match status" value="1"/>
</dbReference>
<feature type="transmembrane region" description="Helical" evidence="6">
    <location>
        <begin position="147"/>
        <end position="168"/>
    </location>
</feature>
<keyword evidence="5 6" id="KW-0472">Membrane</keyword>
<keyword evidence="8" id="KW-1185">Reference proteome</keyword>
<feature type="transmembrane region" description="Helical" evidence="6">
    <location>
        <begin position="89"/>
        <end position="112"/>
    </location>
</feature>
<organism evidence="7 8">
    <name type="scientific">Viridibacillus arvi</name>
    <dbReference type="NCBI Taxonomy" id="263475"/>
    <lineage>
        <taxon>Bacteria</taxon>
        <taxon>Bacillati</taxon>
        <taxon>Bacillota</taxon>
        <taxon>Bacilli</taxon>
        <taxon>Bacillales</taxon>
        <taxon>Caryophanaceae</taxon>
        <taxon>Viridibacillus</taxon>
    </lineage>
</organism>
<dbReference type="RefSeq" id="WP_053415596.1">
    <property type="nucleotide sequence ID" value="NZ_LILB01000001.1"/>
</dbReference>
<dbReference type="STRING" id="263475.AMD00_02975"/>
<evidence type="ECO:0000256" key="6">
    <source>
        <dbReference type="SAM" id="Phobius"/>
    </source>
</evidence>
<feature type="transmembrane region" description="Helical" evidence="6">
    <location>
        <begin position="6"/>
        <end position="21"/>
    </location>
</feature>
<sequence>MVTKIFYIVITVLFYFLAKKINRKKPGLLFSPIILTPIMLIVLLLIMDIPYKEYANGTFPLNKLLDVVTVALAIPLYRNWSFLAKNWRVIVCSLAAGSLIAVVSGILCTYLLAMGKDYMLSIIPRIVTIPIAVSLSESIGGTPAITVLFSMLTCFVGVFIGPAIIKHFSIKHPLSIGMMYGLGAQALGTAKAFKIGEKVGTTSSVSYILTAIFTVIWALILTPFIHTLNV</sequence>
<evidence type="ECO:0000256" key="3">
    <source>
        <dbReference type="ARBA" id="ARBA00022692"/>
    </source>
</evidence>
<dbReference type="PANTHER" id="PTHR30249">
    <property type="entry name" value="PUTATIVE SEROTONIN TRANSPORTER"/>
    <property type="match status" value="1"/>
</dbReference>
<proteinExistence type="predicted"/>
<keyword evidence="4 6" id="KW-1133">Transmembrane helix</keyword>
<feature type="transmembrane region" description="Helical" evidence="6">
    <location>
        <begin position="59"/>
        <end position="77"/>
    </location>
</feature>
<keyword evidence="3 6" id="KW-0812">Transmembrane</keyword>
<keyword evidence="2" id="KW-1003">Cell membrane</keyword>
<evidence type="ECO:0000256" key="2">
    <source>
        <dbReference type="ARBA" id="ARBA00022475"/>
    </source>
</evidence>
<dbReference type="AlphaFoldDB" id="A0A0M0LKF4"/>
<evidence type="ECO:0000313" key="8">
    <source>
        <dbReference type="Proteomes" id="UP000036867"/>
    </source>
</evidence>
<evidence type="ECO:0000256" key="5">
    <source>
        <dbReference type="ARBA" id="ARBA00023136"/>
    </source>
</evidence>
<dbReference type="EMBL" id="LILB01000001">
    <property type="protein sequence ID" value="KOO51456.1"/>
    <property type="molecule type" value="Genomic_DNA"/>
</dbReference>
<dbReference type="InterPro" id="IPR007300">
    <property type="entry name" value="CidB/LrgB"/>
</dbReference>
<accession>A0A0M0LKF4</accession>